<dbReference type="PANTHER" id="PTHR14226:SF57">
    <property type="entry name" value="BLR7027 PROTEIN"/>
    <property type="match status" value="1"/>
</dbReference>
<dbReference type="SUPFAM" id="SSF52151">
    <property type="entry name" value="FabD/lysophospholipase-like"/>
    <property type="match status" value="1"/>
</dbReference>
<dbReference type="GO" id="GO:0016787">
    <property type="term" value="F:hydrolase activity"/>
    <property type="evidence" value="ECO:0007669"/>
    <property type="project" value="UniProtKB-KW"/>
</dbReference>
<dbReference type="RefSeq" id="WP_115975948.1">
    <property type="nucleotide sequence ID" value="NZ_NOJZ02000005.1"/>
</dbReference>
<comment type="caution">
    <text evidence="4">Lacks conserved residue(s) required for the propagation of feature annotation.</text>
</comment>
<protein>
    <submittedName>
        <fullName evidence="6">Phospholipase</fullName>
    </submittedName>
</protein>
<proteinExistence type="predicted"/>
<keyword evidence="3" id="KW-0443">Lipid metabolism</keyword>
<dbReference type="InterPro" id="IPR016035">
    <property type="entry name" value="Acyl_Trfase/lysoPLipase"/>
</dbReference>
<dbReference type="InterPro" id="IPR002641">
    <property type="entry name" value="PNPLA_dom"/>
</dbReference>
<dbReference type="GO" id="GO:0016042">
    <property type="term" value="P:lipid catabolic process"/>
    <property type="evidence" value="ECO:0007669"/>
    <property type="project" value="UniProtKB-KW"/>
</dbReference>
<organism evidence="6 7">
    <name type="scientific">Romboutsia maritimum</name>
    <dbReference type="NCBI Taxonomy" id="2020948"/>
    <lineage>
        <taxon>Bacteria</taxon>
        <taxon>Bacillati</taxon>
        <taxon>Bacillota</taxon>
        <taxon>Clostridia</taxon>
        <taxon>Peptostreptococcales</taxon>
        <taxon>Peptostreptococcaceae</taxon>
        <taxon>Romboutsia</taxon>
    </lineage>
</organism>
<dbReference type="OrthoDB" id="9770965at2"/>
<dbReference type="EMBL" id="NOJZ02000005">
    <property type="protein sequence ID" value="RDY24071.1"/>
    <property type="molecule type" value="Genomic_DNA"/>
</dbReference>
<dbReference type="PROSITE" id="PS51635">
    <property type="entry name" value="PNPLA"/>
    <property type="match status" value="1"/>
</dbReference>
<reference evidence="6 7" key="1">
    <citation type="journal article" date="2017" name="Genome Announc.">
        <title>Draft Genome Sequence of Romboutsia maritimum sp. nov. Strain CCRI-22766(T), Isolated from Coastal Estuarine Mud.</title>
        <authorList>
            <person name="Maheux A.F."/>
            <person name="Boudreau D.K."/>
            <person name="Berube E."/>
            <person name="Boissinot M."/>
            <person name="Raymond F."/>
            <person name="Brodeur S."/>
            <person name="Corbeil J."/>
            <person name="Brightwell G."/>
            <person name="Broda D."/>
            <person name="Omar R.F."/>
            <person name="Bergeron M.G."/>
        </authorList>
    </citation>
    <scope>NUCLEOTIDE SEQUENCE [LARGE SCALE GENOMIC DNA]</scope>
    <source>
        <strain evidence="6 7">CCRI-22766</strain>
    </source>
</reference>
<dbReference type="Pfam" id="PF01734">
    <property type="entry name" value="Patatin"/>
    <property type="match status" value="1"/>
</dbReference>
<gene>
    <name evidence="6" type="ORF">CHF27_004440</name>
</gene>
<evidence type="ECO:0000313" key="7">
    <source>
        <dbReference type="Proteomes" id="UP000243494"/>
    </source>
</evidence>
<name>A0A371IUC4_9FIRM</name>
<feature type="domain" description="PNPLA" evidence="5">
    <location>
        <begin position="5"/>
        <end position="254"/>
    </location>
</feature>
<evidence type="ECO:0000256" key="3">
    <source>
        <dbReference type="ARBA" id="ARBA00023098"/>
    </source>
</evidence>
<sequence>MKIGLCLSGGGAKGSYQAGVIKALNERGINKFHSISGTSIGAINGYFIFTENVENLEKMWINLESNGENDTKIVDNTVDNSQVIENLSVIKDNSNKKINFYVNYVEVENSIMKEKVENLCNLDKDEALNRIKYSSLLPFNPNYTGSVSEQFKKDLKEGLYNGYKLDGGLLRNTLIQPLIEDNVDKIIIISTRYDYNLPRDIKGQYDENNIIIVRPKTIFSRKDTLRFENEFCNELFEEGYEIGKNIEININKSM</sequence>
<keyword evidence="7" id="KW-1185">Reference proteome</keyword>
<keyword evidence="2" id="KW-0442">Lipid degradation</keyword>
<keyword evidence="1" id="KW-0378">Hydrolase</keyword>
<evidence type="ECO:0000256" key="2">
    <source>
        <dbReference type="ARBA" id="ARBA00022963"/>
    </source>
</evidence>
<dbReference type="InterPro" id="IPR050301">
    <property type="entry name" value="NTE"/>
</dbReference>
<evidence type="ECO:0000259" key="5">
    <source>
        <dbReference type="PROSITE" id="PS51635"/>
    </source>
</evidence>
<dbReference type="Gene3D" id="3.40.1090.10">
    <property type="entry name" value="Cytosolic phospholipase A2 catalytic domain"/>
    <property type="match status" value="1"/>
</dbReference>
<dbReference type="PANTHER" id="PTHR14226">
    <property type="entry name" value="NEUROPATHY TARGET ESTERASE/SWISS CHEESE D.MELANOGASTER"/>
    <property type="match status" value="1"/>
</dbReference>
<evidence type="ECO:0000313" key="6">
    <source>
        <dbReference type="EMBL" id="RDY24071.1"/>
    </source>
</evidence>
<feature type="short sequence motif" description="GXGXXG" evidence="4">
    <location>
        <begin position="9"/>
        <end position="14"/>
    </location>
</feature>
<evidence type="ECO:0000256" key="4">
    <source>
        <dbReference type="PROSITE-ProRule" id="PRU01161"/>
    </source>
</evidence>
<evidence type="ECO:0000256" key="1">
    <source>
        <dbReference type="ARBA" id="ARBA00022801"/>
    </source>
</evidence>
<feature type="short sequence motif" description="GXSXG" evidence="4">
    <location>
        <begin position="37"/>
        <end position="41"/>
    </location>
</feature>
<accession>A0A371IUC4</accession>
<dbReference type="AlphaFoldDB" id="A0A371IUC4"/>
<dbReference type="Proteomes" id="UP000243494">
    <property type="component" value="Unassembled WGS sequence"/>
</dbReference>
<comment type="caution">
    <text evidence="6">The sequence shown here is derived from an EMBL/GenBank/DDBJ whole genome shotgun (WGS) entry which is preliminary data.</text>
</comment>